<proteinExistence type="predicted"/>
<evidence type="ECO:0000313" key="2">
    <source>
        <dbReference type="Proteomes" id="UP000327085"/>
    </source>
</evidence>
<accession>A0A5E4GL86</accession>
<name>A0A5E4GL86_PRUDU</name>
<evidence type="ECO:0000313" key="1">
    <source>
        <dbReference type="EMBL" id="VVA40406.1"/>
    </source>
</evidence>
<dbReference type="Proteomes" id="UP000327085">
    <property type="component" value="Chromosome 4"/>
</dbReference>
<dbReference type="EMBL" id="CABIKO010000977">
    <property type="protein sequence ID" value="VVA40406.1"/>
    <property type="molecule type" value="Genomic_DNA"/>
</dbReference>
<reference evidence="2" key="1">
    <citation type="journal article" date="2020" name="Plant J.">
        <title>Transposons played a major role in the diversification between the closely related almond and peach genomes: results from the almond genome sequence.</title>
        <authorList>
            <person name="Alioto T."/>
            <person name="Alexiou K.G."/>
            <person name="Bardil A."/>
            <person name="Barteri F."/>
            <person name="Castanera R."/>
            <person name="Cruz F."/>
            <person name="Dhingra A."/>
            <person name="Duval H."/>
            <person name="Fernandez I Marti A."/>
            <person name="Frias L."/>
            <person name="Galan B."/>
            <person name="Garcia J.L."/>
            <person name="Howad W."/>
            <person name="Gomez-Garrido J."/>
            <person name="Gut M."/>
            <person name="Julca I."/>
            <person name="Morata J."/>
            <person name="Puigdomenech P."/>
            <person name="Ribeca P."/>
            <person name="Rubio Cabetas M.J."/>
            <person name="Vlasova A."/>
            <person name="Wirthensohn M."/>
            <person name="Garcia-Mas J."/>
            <person name="Gabaldon T."/>
            <person name="Casacuberta J.M."/>
            <person name="Arus P."/>
        </authorList>
    </citation>
    <scope>NUCLEOTIDE SEQUENCE [LARGE SCALE GENOMIC DNA]</scope>
    <source>
        <strain evidence="2">cv. Texas</strain>
    </source>
</reference>
<dbReference type="AlphaFoldDB" id="A0A5E4GL86"/>
<gene>
    <name evidence="1" type="ORF">ALMOND_2B024529</name>
</gene>
<dbReference type="Gramene" id="VVA40406">
    <property type="protein sequence ID" value="VVA40406"/>
    <property type="gene ID" value="Prudul26B024529"/>
</dbReference>
<protein>
    <submittedName>
        <fullName evidence="1">Uncharacterized protein</fullName>
    </submittedName>
</protein>
<sequence length="239" mass="27119">MKLACHKKIAEGHETAYQKRKCRRARGAEGKACMSQGSVPRHKGVEGPKLARRKVICLGKKARGCQRPKTCVSQGEVWKGTGVWKLACCKTRYRRARGAESAKLAYRKTRRRKAQGAEDTRLACHKRRCQRALGSESAKLAYCKTRRRRSWGAEDTRLACRKRRCRRAWGAKDTRLACRKRRCQRAWGAESAKLTCCKAIAKGNGCISQGAGVERQSGNILYRLIMWLEMLCLEQGCDW</sequence>
<organism evidence="1 2">
    <name type="scientific">Prunus dulcis</name>
    <name type="common">Almond</name>
    <name type="synonym">Amygdalus dulcis</name>
    <dbReference type="NCBI Taxonomy" id="3755"/>
    <lineage>
        <taxon>Eukaryota</taxon>
        <taxon>Viridiplantae</taxon>
        <taxon>Streptophyta</taxon>
        <taxon>Embryophyta</taxon>
        <taxon>Tracheophyta</taxon>
        <taxon>Spermatophyta</taxon>
        <taxon>Magnoliopsida</taxon>
        <taxon>eudicotyledons</taxon>
        <taxon>Gunneridae</taxon>
        <taxon>Pentapetalae</taxon>
        <taxon>rosids</taxon>
        <taxon>fabids</taxon>
        <taxon>Rosales</taxon>
        <taxon>Rosaceae</taxon>
        <taxon>Amygdaloideae</taxon>
        <taxon>Amygdaleae</taxon>
        <taxon>Prunus</taxon>
    </lineage>
</organism>
<dbReference type="InParanoid" id="A0A5E4GL86"/>